<feature type="region of interest" description="Disordered" evidence="10">
    <location>
        <begin position="689"/>
        <end position="719"/>
    </location>
</feature>
<feature type="compositionally biased region" description="Polar residues" evidence="10">
    <location>
        <begin position="701"/>
        <end position="712"/>
    </location>
</feature>
<evidence type="ECO:0000256" key="6">
    <source>
        <dbReference type="ARBA" id="ARBA00022843"/>
    </source>
</evidence>
<evidence type="ECO:0000256" key="1">
    <source>
        <dbReference type="ARBA" id="ARBA00004123"/>
    </source>
</evidence>
<feature type="domain" description="Zinc-finger" evidence="11">
    <location>
        <begin position="140"/>
        <end position="175"/>
    </location>
</feature>
<evidence type="ECO:0000256" key="4">
    <source>
        <dbReference type="ARBA" id="ARBA00022499"/>
    </source>
</evidence>
<keyword evidence="7" id="KW-0805">Transcription regulation</keyword>
<dbReference type="Proteomes" id="UP001329825">
    <property type="component" value="Chromosome 4"/>
</dbReference>
<keyword evidence="8" id="KW-0804">Transcription</keyword>
<accession>A0ABZ1CXP3</accession>
<evidence type="ECO:0000256" key="5">
    <source>
        <dbReference type="ARBA" id="ARBA00022553"/>
    </source>
</evidence>
<keyword evidence="3" id="KW-0963">Cytoplasm</keyword>
<name>A0ABZ1CXP3_9TREE</name>
<evidence type="ECO:0000313" key="12">
    <source>
        <dbReference type="EMBL" id="WRT66520.1"/>
    </source>
</evidence>
<dbReference type="InterPro" id="IPR040221">
    <property type="entry name" value="CDCA7/CDA7L"/>
</dbReference>
<evidence type="ECO:0000256" key="9">
    <source>
        <dbReference type="ARBA" id="ARBA00023242"/>
    </source>
</evidence>
<feature type="region of interest" description="Disordered" evidence="10">
    <location>
        <begin position="1"/>
        <end position="63"/>
    </location>
</feature>
<protein>
    <recommendedName>
        <fullName evidence="11">Zinc-finger domain-containing protein</fullName>
    </recommendedName>
</protein>
<evidence type="ECO:0000313" key="13">
    <source>
        <dbReference type="Proteomes" id="UP001329825"/>
    </source>
</evidence>
<dbReference type="Pfam" id="PF10497">
    <property type="entry name" value="zf-4CXXC_R1"/>
    <property type="match status" value="1"/>
</dbReference>
<keyword evidence="5" id="KW-0597">Phosphoprotein</keyword>
<feature type="compositionally biased region" description="Low complexity" evidence="10">
    <location>
        <begin position="261"/>
        <end position="272"/>
    </location>
</feature>
<dbReference type="PANTHER" id="PTHR31169">
    <property type="entry name" value="OS05G0300700 PROTEIN"/>
    <property type="match status" value="1"/>
</dbReference>
<evidence type="ECO:0000256" key="3">
    <source>
        <dbReference type="ARBA" id="ARBA00022490"/>
    </source>
</evidence>
<dbReference type="EMBL" id="CP141884">
    <property type="protein sequence ID" value="WRT66520.1"/>
    <property type="molecule type" value="Genomic_DNA"/>
</dbReference>
<keyword evidence="13" id="KW-1185">Reference proteome</keyword>
<proteinExistence type="predicted"/>
<gene>
    <name evidence="12" type="ORF">IL334_003479</name>
</gene>
<dbReference type="GeneID" id="87955610"/>
<comment type="subcellular location">
    <subcellularLocation>
        <location evidence="2">Cytoplasm</location>
    </subcellularLocation>
    <subcellularLocation>
        <location evidence="1">Nucleus</location>
    </subcellularLocation>
</comment>
<keyword evidence="6" id="KW-0832">Ubl conjugation</keyword>
<evidence type="ECO:0000256" key="7">
    <source>
        <dbReference type="ARBA" id="ARBA00023015"/>
    </source>
</evidence>
<feature type="region of interest" description="Disordered" evidence="10">
    <location>
        <begin position="194"/>
        <end position="336"/>
    </location>
</feature>
<dbReference type="RefSeq" id="XP_062791260.1">
    <property type="nucleotide sequence ID" value="XM_062935209.1"/>
</dbReference>
<evidence type="ECO:0000259" key="11">
    <source>
        <dbReference type="Pfam" id="PF10497"/>
    </source>
</evidence>
<keyword evidence="9" id="KW-0539">Nucleus</keyword>
<feature type="compositionally biased region" description="Low complexity" evidence="10">
    <location>
        <begin position="16"/>
        <end position="28"/>
    </location>
</feature>
<reference evidence="12 13" key="1">
    <citation type="submission" date="2024-01" db="EMBL/GenBank/DDBJ databases">
        <title>Comparative genomics of Cryptococcus and Kwoniella reveals pathogenesis evolution and contrasting modes of karyotype evolution via chromosome fusion or intercentromeric recombination.</title>
        <authorList>
            <person name="Coelho M.A."/>
            <person name="David-Palma M."/>
            <person name="Shea T."/>
            <person name="Bowers K."/>
            <person name="McGinley-Smith S."/>
            <person name="Mohammad A.W."/>
            <person name="Gnirke A."/>
            <person name="Yurkov A.M."/>
            <person name="Nowrousian M."/>
            <person name="Sun S."/>
            <person name="Cuomo C.A."/>
            <person name="Heitman J."/>
        </authorList>
    </citation>
    <scope>NUCLEOTIDE SEQUENCE [LARGE SCALE GENOMIC DNA]</scope>
    <source>
        <strain evidence="12">CBS 11374</strain>
    </source>
</reference>
<dbReference type="PANTHER" id="PTHR31169:SF8">
    <property type="entry name" value="ZINC-FINGER DOMAIN OF MONOAMINE-OXIDASE A REPRESSOR R1 PROTEIN"/>
    <property type="match status" value="1"/>
</dbReference>
<organism evidence="12 13">
    <name type="scientific">Kwoniella shivajii</name>
    <dbReference type="NCBI Taxonomy" id="564305"/>
    <lineage>
        <taxon>Eukaryota</taxon>
        <taxon>Fungi</taxon>
        <taxon>Dikarya</taxon>
        <taxon>Basidiomycota</taxon>
        <taxon>Agaricomycotina</taxon>
        <taxon>Tremellomycetes</taxon>
        <taxon>Tremellales</taxon>
        <taxon>Cryptococcaceae</taxon>
        <taxon>Kwoniella</taxon>
    </lineage>
</organism>
<feature type="compositionally biased region" description="Low complexity" evidence="10">
    <location>
        <begin position="197"/>
        <end position="208"/>
    </location>
</feature>
<feature type="compositionally biased region" description="Basic and acidic residues" evidence="10">
    <location>
        <begin position="325"/>
        <end position="336"/>
    </location>
</feature>
<keyword evidence="4" id="KW-1017">Isopeptide bond</keyword>
<evidence type="ECO:0000256" key="8">
    <source>
        <dbReference type="ARBA" id="ARBA00023163"/>
    </source>
</evidence>
<sequence>MALPVAPSEETNDGRSGSSTSDLSTISSSEKDLKPVNGKGKKRARESDASQGGKKKARQSGGTDNQIERGVYCHICRRMCQPDRHLRCTKIKGAAKRCHLSYCYRDLTVRYGLSPEKLSEIRGGHRQPLGIAGDNGSTGYHWECPCCNDHCQSSGCRKKKGLEPIGNVSKAMKAVSSAQTSAAAFLEQRQDISGKLNHSPNNSSSTPNKFIPSKGKTTPSGHDVHLLGDDSELSEIEEKKGKSKPSGTTPKAKPIKKKTPTPKTSTPKSAKTNGDIKKKTASKLKSTPVVEINGKKPKMKIVKDVINTPKKKDSNGTNKKPKPLKKPEIPPEPPIFEKVDTKLGREEAEQRIMLREYLFRFRAVLSFPERALPAVDDFDRPLTEASVRLFAGAMLDMIKDEMQGTSDEELNGTLFNVREELRYYADLARFQGIYNMLAKPLNLRLPSVIVDKRAEANNSALRAILDLDDNQSPPAWATDLTAGPSRRTAASRIPPAPEVIRMLLGFAERTLSTPKIRGDMESAVLENEARRKHASALKRELVAMESKKKKLNEIRLKSKTAAETKANKEEHNSEMRGYTLRVALLDVNLQAQLARRTLRYEPLGQDIDGRIFYVLAPRTIEDEGRPPLGWASGLLVWGPGIAGKTGGDEGMPVSTDRWSHFGKSKDVNQLIIWVEWTFKKYIESLRPAQVSKPKTPVRATPSKSAPGSTRKTPGSKMKQKTLEVVIPTSAKRNSASGESSLSTFSATAKALGDDASSTSSGLTPPPTAAVEELLALVDPEGYIPSPEVVEENANLLVSRLRQVAKWLEVLEWKGFGELV</sequence>
<evidence type="ECO:0000256" key="2">
    <source>
        <dbReference type="ARBA" id="ARBA00004496"/>
    </source>
</evidence>
<evidence type="ECO:0000256" key="10">
    <source>
        <dbReference type="SAM" id="MobiDB-lite"/>
    </source>
</evidence>
<dbReference type="InterPro" id="IPR018866">
    <property type="entry name" value="Znf-4CXXC_R1"/>
</dbReference>